<reference evidence="1 2" key="1">
    <citation type="submission" date="2021-05" db="EMBL/GenBank/DDBJ databases">
        <title>Genome Assembly of Synthetic Allotetraploid Brassica napus Reveals Homoeologous Exchanges between Subgenomes.</title>
        <authorList>
            <person name="Davis J.T."/>
        </authorList>
    </citation>
    <scope>NUCLEOTIDE SEQUENCE [LARGE SCALE GENOMIC DNA]</scope>
    <source>
        <strain evidence="2">cv. Da-Ae</strain>
        <tissue evidence="1">Seedling</tissue>
    </source>
</reference>
<accession>A0ABQ8AS43</accession>
<feature type="non-terminal residue" evidence="1">
    <location>
        <position position="74"/>
    </location>
</feature>
<gene>
    <name evidence="1" type="ORF">HID58_044922</name>
</gene>
<proteinExistence type="predicted"/>
<evidence type="ECO:0000313" key="2">
    <source>
        <dbReference type="Proteomes" id="UP000824890"/>
    </source>
</evidence>
<dbReference type="EMBL" id="JAGKQM010000012">
    <property type="protein sequence ID" value="KAH0895354.1"/>
    <property type="molecule type" value="Genomic_DNA"/>
</dbReference>
<comment type="caution">
    <text evidence="1">The sequence shown here is derived from an EMBL/GenBank/DDBJ whole genome shotgun (WGS) entry which is preliminary data.</text>
</comment>
<evidence type="ECO:0000313" key="1">
    <source>
        <dbReference type="EMBL" id="KAH0895354.1"/>
    </source>
</evidence>
<name>A0ABQ8AS43_BRANA</name>
<keyword evidence="2" id="KW-1185">Reference proteome</keyword>
<dbReference type="Proteomes" id="UP000824890">
    <property type="component" value="Unassembled WGS sequence"/>
</dbReference>
<sequence length="74" mass="8389">MSKVKMKNPLIDMKDLTIKGFGRFGFSLGDGLNTQEYSQKGNFDPLASFGSPRNQQIITILLTLFDLFVYVLRL</sequence>
<protein>
    <submittedName>
        <fullName evidence="1">Uncharacterized protein</fullName>
    </submittedName>
</protein>
<organism evidence="1 2">
    <name type="scientific">Brassica napus</name>
    <name type="common">Rape</name>
    <dbReference type="NCBI Taxonomy" id="3708"/>
    <lineage>
        <taxon>Eukaryota</taxon>
        <taxon>Viridiplantae</taxon>
        <taxon>Streptophyta</taxon>
        <taxon>Embryophyta</taxon>
        <taxon>Tracheophyta</taxon>
        <taxon>Spermatophyta</taxon>
        <taxon>Magnoliopsida</taxon>
        <taxon>eudicotyledons</taxon>
        <taxon>Gunneridae</taxon>
        <taxon>Pentapetalae</taxon>
        <taxon>rosids</taxon>
        <taxon>malvids</taxon>
        <taxon>Brassicales</taxon>
        <taxon>Brassicaceae</taxon>
        <taxon>Brassiceae</taxon>
        <taxon>Brassica</taxon>
    </lineage>
</organism>